<dbReference type="AlphaFoldDB" id="A0A5S5CP17"/>
<evidence type="ECO:0000313" key="1">
    <source>
        <dbReference type="EMBL" id="TYP82055.1"/>
    </source>
</evidence>
<accession>A0A5S5CP17</accession>
<protein>
    <recommendedName>
        <fullName evidence="3">HNH endonuclease</fullName>
    </recommendedName>
</protein>
<name>A0A5S5CP17_9ACTN</name>
<organism evidence="1 2">
    <name type="scientific">Blastococcus xanthinilyticus</name>
    <dbReference type="NCBI Taxonomy" id="1564164"/>
    <lineage>
        <taxon>Bacteria</taxon>
        <taxon>Bacillati</taxon>
        <taxon>Actinomycetota</taxon>
        <taxon>Actinomycetes</taxon>
        <taxon>Geodermatophilales</taxon>
        <taxon>Geodermatophilaceae</taxon>
        <taxon>Blastococcus</taxon>
    </lineage>
</organism>
<evidence type="ECO:0008006" key="3">
    <source>
        <dbReference type="Google" id="ProtNLM"/>
    </source>
</evidence>
<gene>
    <name evidence="1" type="ORF">BD833_12039</name>
</gene>
<dbReference type="EMBL" id="VNHW01000020">
    <property type="protein sequence ID" value="TYP82055.1"/>
    <property type="molecule type" value="Genomic_DNA"/>
</dbReference>
<reference evidence="1 2" key="1">
    <citation type="submission" date="2019-07" db="EMBL/GenBank/DDBJ databases">
        <title>Genomic Encyclopedia of Archaeal and Bacterial Type Strains, Phase II (KMG-II): from individual species to whole genera.</title>
        <authorList>
            <person name="Goeker M."/>
        </authorList>
    </citation>
    <scope>NUCLEOTIDE SEQUENCE [LARGE SCALE GENOMIC DNA]</scope>
    <source>
        <strain evidence="1 2">DSM 46842</strain>
    </source>
</reference>
<dbReference type="RefSeq" id="WP_166535091.1">
    <property type="nucleotide sequence ID" value="NZ_VNHW01000020.1"/>
</dbReference>
<evidence type="ECO:0000313" key="2">
    <source>
        <dbReference type="Proteomes" id="UP000322499"/>
    </source>
</evidence>
<proteinExistence type="predicted"/>
<comment type="caution">
    <text evidence="1">The sequence shown here is derived from an EMBL/GenBank/DDBJ whole genome shotgun (WGS) entry which is preliminary data.</text>
</comment>
<dbReference type="Proteomes" id="UP000322499">
    <property type="component" value="Unassembled WGS sequence"/>
</dbReference>
<sequence>MPADVRQLVIDRDGHACRRCGAPLPGGRGGSVHHRIPRGMGGTSWAGIHSPALLVLLCGDGTTGCHGHLEANRSAALRLGWLLSRHLFGIDPSDIPLRWDDRPARVYLHHDGTVTHDRPASGSGQ</sequence>
<keyword evidence="2" id="KW-1185">Reference proteome</keyword>